<keyword evidence="8" id="KW-1185">Reference proteome</keyword>
<evidence type="ECO:0000256" key="3">
    <source>
        <dbReference type="ARBA" id="ARBA00022692"/>
    </source>
</evidence>
<keyword evidence="4 6" id="KW-1133">Transmembrane helix</keyword>
<comment type="caution">
    <text evidence="7">The sequence shown here is derived from an EMBL/GenBank/DDBJ whole genome shotgun (WGS) entry which is preliminary data.</text>
</comment>
<protein>
    <submittedName>
        <fullName evidence="7">AI-2E family transporter</fullName>
    </submittedName>
</protein>
<evidence type="ECO:0000313" key="8">
    <source>
        <dbReference type="Proteomes" id="UP000318681"/>
    </source>
</evidence>
<feature type="transmembrane region" description="Helical" evidence="6">
    <location>
        <begin position="274"/>
        <end position="296"/>
    </location>
</feature>
<dbReference type="RefSeq" id="WP_145149197.1">
    <property type="nucleotide sequence ID" value="NZ_VNIM01000017.1"/>
</dbReference>
<comment type="similarity">
    <text evidence="2">Belongs to the autoinducer-2 exporter (AI-2E) (TC 2.A.86) family.</text>
</comment>
<dbReference type="GO" id="GO:0055085">
    <property type="term" value="P:transmembrane transport"/>
    <property type="evidence" value="ECO:0007669"/>
    <property type="project" value="TreeGrafter"/>
</dbReference>
<keyword evidence="5 6" id="KW-0472">Membrane</keyword>
<feature type="transmembrane region" description="Helical" evidence="6">
    <location>
        <begin position="308"/>
        <end position="333"/>
    </location>
</feature>
<comment type="subcellular location">
    <subcellularLocation>
        <location evidence="1">Membrane</location>
        <topology evidence="1">Multi-pass membrane protein</topology>
    </subcellularLocation>
</comment>
<evidence type="ECO:0000256" key="5">
    <source>
        <dbReference type="ARBA" id="ARBA00023136"/>
    </source>
</evidence>
<evidence type="ECO:0000256" key="1">
    <source>
        <dbReference type="ARBA" id="ARBA00004141"/>
    </source>
</evidence>
<feature type="transmembrane region" description="Helical" evidence="6">
    <location>
        <begin position="64"/>
        <end position="84"/>
    </location>
</feature>
<name>A0A558R8P6_9SPHN</name>
<dbReference type="PANTHER" id="PTHR21716">
    <property type="entry name" value="TRANSMEMBRANE PROTEIN"/>
    <property type="match status" value="1"/>
</dbReference>
<evidence type="ECO:0000256" key="2">
    <source>
        <dbReference type="ARBA" id="ARBA00009773"/>
    </source>
</evidence>
<evidence type="ECO:0000313" key="7">
    <source>
        <dbReference type="EMBL" id="TVV75746.1"/>
    </source>
</evidence>
<dbReference type="Proteomes" id="UP000318681">
    <property type="component" value="Unassembled WGS sequence"/>
</dbReference>
<dbReference type="InterPro" id="IPR002549">
    <property type="entry name" value="AI-2E-like"/>
</dbReference>
<organism evidence="7 8">
    <name type="scientific">Alterirhizorhabdus solaris</name>
    <dbReference type="NCBI Taxonomy" id="2529389"/>
    <lineage>
        <taxon>Bacteria</taxon>
        <taxon>Pseudomonadati</taxon>
        <taxon>Pseudomonadota</taxon>
        <taxon>Alphaproteobacteria</taxon>
        <taxon>Sphingomonadales</taxon>
        <taxon>Rhizorhabdaceae</taxon>
        <taxon>Alterirhizorhabdus</taxon>
    </lineage>
</organism>
<evidence type="ECO:0000256" key="4">
    <source>
        <dbReference type="ARBA" id="ARBA00022989"/>
    </source>
</evidence>
<proteinExistence type="inferred from homology"/>
<evidence type="ECO:0000256" key="6">
    <source>
        <dbReference type="SAM" id="Phobius"/>
    </source>
</evidence>
<dbReference type="GO" id="GO:0016020">
    <property type="term" value="C:membrane"/>
    <property type="evidence" value="ECO:0007669"/>
    <property type="project" value="UniProtKB-SubCell"/>
</dbReference>
<dbReference type="OrthoDB" id="5761230at2"/>
<dbReference type="PANTHER" id="PTHR21716:SF62">
    <property type="entry name" value="TRANSPORT PROTEIN YDBI-RELATED"/>
    <property type="match status" value="1"/>
</dbReference>
<sequence>MTSPIRTLALAGIVILAAAALLALAWFASATLLLILAGILFGIFLDAMNRLLGKVLPFGHSIRLAIVCLLLFGALGSVVAVGGVRLSQETTDVSVLLDRQMKAAQTWLRNNGVPIGTIAPKAADSERPGTIFSNPAALLPGDGSVASRVLGLVSVVLGYLGNALVVIFLGLFVAAQPGAYRSGVLRFVPRRHRDTAAATLDDMGETLRRWLTGQLTTMSVIFAVTWAGLAMIGVPAAFLLAVQAGLLAFIPNIGPIVAGVVIVAVALTGGIEMALYAVGLYVLVQTLESYILTPFIQRQALSVPPATLFAAQILLGVVFGLWGLALALPMVAITKVLLDRLYLPENVRAD</sequence>
<accession>A0A558R8P6</accession>
<keyword evidence="3 6" id="KW-0812">Transmembrane</keyword>
<feature type="transmembrane region" description="Helical" evidence="6">
    <location>
        <begin position="7"/>
        <end position="27"/>
    </location>
</feature>
<dbReference type="EMBL" id="VNIM01000017">
    <property type="protein sequence ID" value="TVV75746.1"/>
    <property type="molecule type" value="Genomic_DNA"/>
</dbReference>
<feature type="transmembrane region" description="Helical" evidence="6">
    <location>
        <begin position="149"/>
        <end position="175"/>
    </location>
</feature>
<feature type="transmembrane region" description="Helical" evidence="6">
    <location>
        <begin position="33"/>
        <end position="52"/>
    </location>
</feature>
<reference evidence="7 8" key="1">
    <citation type="submission" date="2019-07" db="EMBL/GenBank/DDBJ databases">
        <title>Sphingomonas solaris sp. nov., isolated from a solar panel from Boston, Massachusetts.</title>
        <authorList>
            <person name="Tanner K."/>
            <person name="Pascual J."/>
            <person name="Mancuso C."/>
            <person name="Pereto J."/>
            <person name="Khalil A."/>
            <person name="Vilanova C."/>
        </authorList>
    </citation>
    <scope>NUCLEOTIDE SEQUENCE [LARGE SCALE GENOMIC DNA]</scope>
    <source>
        <strain evidence="7 8">R4DWN</strain>
    </source>
</reference>
<dbReference type="Pfam" id="PF01594">
    <property type="entry name" value="AI-2E_transport"/>
    <property type="match status" value="1"/>
</dbReference>
<dbReference type="AlphaFoldDB" id="A0A558R8P6"/>
<feature type="transmembrane region" description="Helical" evidence="6">
    <location>
        <begin position="218"/>
        <end position="240"/>
    </location>
</feature>
<gene>
    <name evidence="7" type="ORF">FOY91_06200</name>
</gene>
<feature type="transmembrane region" description="Helical" evidence="6">
    <location>
        <begin position="246"/>
        <end position="267"/>
    </location>
</feature>